<keyword evidence="5" id="KW-0732">Signal</keyword>
<feature type="chain" id="PRO_5010455575" description="RING-type domain-containing protein" evidence="5">
    <location>
        <begin position="36"/>
        <end position="668"/>
    </location>
</feature>
<evidence type="ECO:0000313" key="7">
    <source>
        <dbReference type="EMBL" id="OAG29905.1"/>
    </source>
</evidence>
<dbReference type="PROSITE" id="PS00518">
    <property type="entry name" value="ZF_RING_1"/>
    <property type="match status" value="1"/>
</dbReference>
<evidence type="ECO:0000256" key="5">
    <source>
        <dbReference type="SAM" id="SignalP"/>
    </source>
</evidence>
<proteinExistence type="predicted"/>
<comment type="caution">
    <text evidence="8">The sequence shown here is derived from an EMBL/GenBank/DDBJ whole genome shotgun (WGS) entry which is preliminary data.</text>
</comment>
<sequence length="668" mass="76020">MKQKSTSRAPRNRNLGHSRTLLLATLWFFVRLVRSSRDEDDLGCAPTRYLFREFCTPVGYDTPHNLKNMQTLIQLFSPSTPELAAFSGSQSAKAIAMYLPSVPCLNINIGKYSYSGERQLNFMNLPLQKIHIYKTKNHQGFGFFSTNIHKFETIMSNILDLNVHTFKLSNLSTICPSQKMHTITRTKDLLNVRVKSLVFDNVSRYVIHMGLAKLALASQINLTITNCKLTTLQFMDKLYSPDSGSVPDIRSLFLTNLPCLTDFYLDCLQRLGPLECLVLRNLGRAMLLPEENRMGPMLEFLMTKSIARLTLPIDIFELVWSIPDYGVFSNMNVNSLFIEDIDEPRIKSFVAANDRGNFNYTYMPNLSLRFKPNAILTAAGFESLLRWVCICFGYIKTISIHMSNWKDLLPQVASREWELSIHLLEALKIGEEEAILTETCLWREDALVGDLPELTRKPKWDAIHIIPLDKYSSWATGTIFSNLTQEAASILPVNMRDDNPTFKCPVCLCPEEGQAVENMAPSVCLLACGHSLCIECLNRQFIDDAQPYTRDILWVTDCPSCNQTIHPSTITLLTQKHQGEMYCVLAPICAHLLDIYQFTRHISMHFECVATPDVDVAAEPIVLYVESVEDVQPVGIDPEINPGLFHRVWRWIYNSVHRAIQYVIDLLP</sequence>
<organism evidence="8 9">
    <name type="scientific">Nematocida displodere</name>
    <dbReference type="NCBI Taxonomy" id="1805483"/>
    <lineage>
        <taxon>Eukaryota</taxon>
        <taxon>Fungi</taxon>
        <taxon>Fungi incertae sedis</taxon>
        <taxon>Microsporidia</taxon>
        <taxon>Nematocida</taxon>
    </lineage>
</organism>
<evidence type="ECO:0000256" key="1">
    <source>
        <dbReference type="ARBA" id="ARBA00022723"/>
    </source>
</evidence>
<name>A0A177EJY2_9MICR</name>
<protein>
    <recommendedName>
        <fullName evidence="6">RING-type domain-containing protein</fullName>
    </recommendedName>
</protein>
<dbReference type="InterPro" id="IPR013083">
    <property type="entry name" value="Znf_RING/FYVE/PHD"/>
</dbReference>
<evidence type="ECO:0000313" key="8">
    <source>
        <dbReference type="EMBL" id="OAG32275.1"/>
    </source>
</evidence>
<evidence type="ECO:0000256" key="2">
    <source>
        <dbReference type="ARBA" id="ARBA00022771"/>
    </source>
</evidence>
<keyword evidence="9" id="KW-1185">Reference proteome</keyword>
<keyword evidence="3" id="KW-0862">Zinc</keyword>
<dbReference type="SMART" id="SM00184">
    <property type="entry name" value="RING"/>
    <property type="match status" value="1"/>
</dbReference>
<dbReference type="RefSeq" id="XP_067544457.1">
    <property type="nucleotide sequence ID" value="XM_067688870.1"/>
</dbReference>
<feature type="domain" description="RING-type" evidence="6">
    <location>
        <begin position="504"/>
        <end position="562"/>
    </location>
</feature>
<dbReference type="InterPro" id="IPR001841">
    <property type="entry name" value="Znf_RING"/>
</dbReference>
<dbReference type="GO" id="GO:0008270">
    <property type="term" value="F:zinc ion binding"/>
    <property type="evidence" value="ECO:0007669"/>
    <property type="project" value="UniProtKB-KW"/>
</dbReference>
<evidence type="ECO:0000259" key="6">
    <source>
        <dbReference type="PROSITE" id="PS50089"/>
    </source>
</evidence>
<dbReference type="Gene3D" id="3.30.40.10">
    <property type="entry name" value="Zinc/RING finger domain, C3HC4 (zinc finger)"/>
    <property type="match status" value="1"/>
</dbReference>
<dbReference type="Proteomes" id="UP000185944">
    <property type="component" value="Unassembled WGS sequence"/>
</dbReference>
<dbReference type="VEuPathDB" id="MicrosporidiaDB:NEDG_02142"/>
<dbReference type="InterPro" id="IPR017907">
    <property type="entry name" value="Znf_RING_CS"/>
</dbReference>
<dbReference type="EMBL" id="LTDL01000038">
    <property type="protein sequence ID" value="OAG29905.1"/>
    <property type="molecule type" value="Genomic_DNA"/>
</dbReference>
<feature type="signal peptide" evidence="5">
    <location>
        <begin position="1"/>
        <end position="35"/>
    </location>
</feature>
<dbReference type="VEuPathDB" id="MicrosporidiaDB:NEDG_01452"/>
<reference evidence="8 9" key="1">
    <citation type="submission" date="2016-02" db="EMBL/GenBank/DDBJ databases">
        <title>Discovery of a natural microsporidian pathogen with a broad tissue tropism in Caenorhabditis elegans.</title>
        <authorList>
            <person name="Luallen R.J."/>
            <person name="Reinke A.W."/>
            <person name="Tong L."/>
            <person name="Botts M.R."/>
            <person name="Felix M.-A."/>
            <person name="Troemel E.R."/>
        </authorList>
    </citation>
    <scope>NUCLEOTIDE SEQUENCE [LARGE SCALE GENOMIC DNA]</scope>
    <source>
        <strain evidence="8 9">JUm2807</strain>
    </source>
</reference>
<evidence type="ECO:0000313" key="9">
    <source>
        <dbReference type="Proteomes" id="UP000185944"/>
    </source>
</evidence>
<keyword evidence="2 4" id="KW-0863">Zinc-finger</keyword>
<dbReference type="GeneID" id="93647802"/>
<gene>
    <name evidence="7" type="ORF">NEDG_01452</name>
    <name evidence="8" type="ORF">NEDG_02142</name>
</gene>
<evidence type="ECO:0000256" key="3">
    <source>
        <dbReference type="ARBA" id="ARBA00022833"/>
    </source>
</evidence>
<dbReference type="SUPFAM" id="SSF57850">
    <property type="entry name" value="RING/U-box"/>
    <property type="match status" value="1"/>
</dbReference>
<keyword evidence="1" id="KW-0479">Metal-binding</keyword>
<dbReference type="OrthoDB" id="6270329at2759"/>
<dbReference type="PROSITE" id="PS50089">
    <property type="entry name" value="ZF_RING_2"/>
    <property type="match status" value="1"/>
</dbReference>
<dbReference type="AlphaFoldDB" id="A0A177EJY2"/>
<evidence type="ECO:0000256" key="4">
    <source>
        <dbReference type="PROSITE-ProRule" id="PRU00175"/>
    </source>
</evidence>
<accession>A0A177EJY2</accession>
<dbReference type="EMBL" id="LTDL01000009">
    <property type="protein sequence ID" value="OAG32275.1"/>
    <property type="molecule type" value="Genomic_DNA"/>
</dbReference>